<dbReference type="Gene3D" id="1.20.1330.10">
    <property type="entry name" value="f41 fragment of flagellin, N-terminal domain"/>
    <property type="match status" value="1"/>
</dbReference>
<keyword evidence="2" id="KW-0282">Flagellum</keyword>
<dbReference type="AlphaFoldDB" id="A0A521E3T1"/>
<keyword evidence="2" id="KW-0969">Cilium</keyword>
<dbReference type="EMBL" id="FXTE01000009">
    <property type="protein sequence ID" value="SMO78593.1"/>
    <property type="molecule type" value="Genomic_DNA"/>
</dbReference>
<protein>
    <submittedName>
        <fullName evidence="2">Flagellar hook-associated protein 3 FlgL</fullName>
    </submittedName>
</protein>
<sequence>MMNVTSMGDLARGLTLKSRSIDIKNQIETLSYEMSSGKVQDVSGHLDGDYSYLLDMDRNLSRLDAFQVATAEAGLFTDAMQLSLKTVNDAVRRLTSSLLAYGTSNQAVTHEHASVQARNELDTVMSALNTRAGGRSLFSGVDTDVSPLASADTLLTALEAELTGLTTLTDITQAAEDWFNDPAGFDAVIYQGADTTLAPMSISENESVSIPITATDPTLKAALRDIAVAALVSNDNLGLPNDLRTSLFTQLGVELANTQDGTVNLRADVGASEARIEQAATRNAAARTSLEYSRNSLIAADPYQTAVQLQTVQFQLESLYSVTVRNANLSLVNFLR</sequence>
<proteinExistence type="predicted"/>
<gene>
    <name evidence="2" type="ORF">SAMN06265380_10967</name>
</gene>
<dbReference type="InterPro" id="IPR046358">
    <property type="entry name" value="Flagellin_C"/>
</dbReference>
<evidence type="ECO:0000259" key="1">
    <source>
        <dbReference type="Pfam" id="PF00700"/>
    </source>
</evidence>
<name>A0A521E3T1_9RHOB</name>
<evidence type="ECO:0000313" key="2">
    <source>
        <dbReference type="EMBL" id="SMO78593.1"/>
    </source>
</evidence>
<accession>A0A521E3T1</accession>
<keyword evidence="3" id="KW-1185">Reference proteome</keyword>
<dbReference type="SUPFAM" id="SSF64518">
    <property type="entry name" value="Phase 1 flagellin"/>
    <property type="match status" value="1"/>
</dbReference>
<keyword evidence="2" id="KW-0966">Cell projection</keyword>
<reference evidence="2 3" key="1">
    <citation type="submission" date="2017-05" db="EMBL/GenBank/DDBJ databases">
        <authorList>
            <person name="Varghese N."/>
            <person name="Submissions S."/>
        </authorList>
    </citation>
    <scope>NUCLEOTIDE SEQUENCE [LARGE SCALE GENOMIC DNA]</scope>
    <source>
        <strain evidence="2 3">DSM 28009</strain>
    </source>
</reference>
<dbReference type="Proteomes" id="UP000319555">
    <property type="component" value="Unassembled WGS sequence"/>
</dbReference>
<feature type="domain" description="Flagellin C-terminal" evidence="1">
    <location>
        <begin position="263"/>
        <end position="335"/>
    </location>
</feature>
<organism evidence="2 3">
    <name type="scientific">Ruegeria faecimaris</name>
    <dbReference type="NCBI Taxonomy" id="686389"/>
    <lineage>
        <taxon>Bacteria</taxon>
        <taxon>Pseudomonadati</taxon>
        <taxon>Pseudomonadota</taxon>
        <taxon>Alphaproteobacteria</taxon>
        <taxon>Rhodobacterales</taxon>
        <taxon>Roseobacteraceae</taxon>
        <taxon>Ruegeria</taxon>
    </lineage>
</organism>
<dbReference type="RefSeq" id="WP_246097253.1">
    <property type="nucleotide sequence ID" value="NZ_FXTE01000009.1"/>
</dbReference>
<evidence type="ECO:0000313" key="3">
    <source>
        <dbReference type="Proteomes" id="UP000319555"/>
    </source>
</evidence>
<dbReference type="Pfam" id="PF00700">
    <property type="entry name" value="Flagellin_C"/>
    <property type="match status" value="1"/>
</dbReference>